<dbReference type="PANTHER" id="PTHR24153">
    <property type="entry name" value="ESPIN"/>
    <property type="match status" value="1"/>
</dbReference>
<dbReference type="GeneTree" id="ENSGT00940000160408"/>
<dbReference type="SMART" id="SM00248">
    <property type="entry name" value="ANK"/>
    <property type="match status" value="4"/>
</dbReference>
<dbReference type="InterPro" id="IPR036770">
    <property type="entry name" value="Ankyrin_rpt-contain_sf"/>
</dbReference>
<dbReference type="STRING" id="32473.ENSXCOP00000005121"/>
<organism evidence="6 7">
    <name type="scientific">Xiphophorus couchianus</name>
    <name type="common">Monterrey platyfish</name>
    <dbReference type="NCBI Taxonomy" id="32473"/>
    <lineage>
        <taxon>Eukaryota</taxon>
        <taxon>Metazoa</taxon>
        <taxon>Chordata</taxon>
        <taxon>Craniata</taxon>
        <taxon>Vertebrata</taxon>
        <taxon>Euteleostomi</taxon>
        <taxon>Actinopterygii</taxon>
        <taxon>Neopterygii</taxon>
        <taxon>Teleostei</taxon>
        <taxon>Neoteleostei</taxon>
        <taxon>Acanthomorphata</taxon>
        <taxon>Ovalentaria</taxon>
        <taxon>Atherinomorphae</taxon>
        <taxon>Cyprinodontiformes</taxon>
        <taxon>Poeciliidae</taxon>
        <taxon>Poeciliinae</taxon>
        <taxon>Xiphophorus</taxon>
    </lineage>
</organism>
<evidence type="ECO:0000256" key="3">
    <source>
        <dbReference type="ARBA" id="ARBA00022740"/>
    </source>
</evidence>
<dbReference type="Gene3D" id="1.25.40.20">
    <property type="entry name" value="Ankyrin repeat-containing domain"/>
    <property type="match status" value="1"/>
</dbReference>
<name>A0A3B5L5K7_9TELE</name>
<evidence type="ECO:0000256" key="2">
    <source>
        <dbReference type="ARBA" id="ARBA00022737"/>
    </source>
</evidence>
<dbReference type="PROSITE" id="PS50297">
    <property type="entry name" value="ANK_REP_REGION"/>
    <property type="match status" value="1"/>
</dbReference>
<dbReference type="GO" id="GO:0051015">
    <property type="term" value="F:actin filament binding"/>
    <property type="evidence" value="ECO:0007669"/>
    <property type="project" value="TreeGrafter"/>
</dbReference>
<dbReference type="SUPFAM" id="SSF48403">
    <property type="entry name" value="Ankyrin repeat"/>
    <property type="match status" value="1"/>
</dbReference>
<evidence type="ECO:0000313" key="7">
    <source>
        <dbReference type="Proteomes" id="UP000261380"/>
    </source>
</evidence>
<dbReference type="PANTHER" id="PTHR24153:SF14">
    <property type="entry name" value="ESPIN"/>
    <property type="match status" value="1"/>
</dbReference>
<proteinExistence type="predicted"/>
<sequence>MVVEGDRTLAAARQGDVQTLKTLLAAKVLSSGVKDVLGASPVHHAARAGKLTCLRFLVEEAGLQGNCLANNGASPAHDAAATGNLACLQWLFSICLDLQDKDSSGATVLHLACRFSHHEITEWLLKSGEVDPGASTDTGALPVHYAAAKGDLASLRLLLGHMALIDSNYTGNRPRNKEEYEFKKYKKTKN</sequence>
<evidence type="ECO:0000256" key="1">
    <source>
        <dbReference type="ARBA" id="ARBA00004645"/>
    </source>
</evidence>
<comment type="subcellular location">
    <subcellularLocation>
        <location evidence="1">Cell projection</location>
        <location evidence="1">Stereocilium</location>
    </subcellularLocation>
</comment>
<evidence type="ECO:0000256" key="4">
    <source>
        <dbReference type="ARBA" id="ARBA00023043"/>
    </source>
</evidence>
<keyword evidence="3" id="KW-1009">Hearing</keyword>
<dbReference type="InterPro" id="IPR052420">
    <property type="entry name" value="Espin/Espin-like"/>
</dbReference>
<dbReference type="Ensembl" id="ENSXCOT00000005182.1">
    <property type="protein sequence ID" value="ENSXCOP00000005121.1"/>
    <property type="gene ID" value="ENSXCOG00000004006.1"/>
</dbReference>
<keyword evidence="2" id="KW-0677">Repeat</keyword>
<keyword evidence="4 5" id="KW-0040">ANK repeat</keyword>
<dbReference type="GO" id="GO:0051017">
    <property type="term" value="P:actin filament bundle assembly"/>
    <property type="evidence" value="ECO:0007669"/>
    <property type="project" value="TreeGrafter"/>
</dbReference>
<protein>
    <submittedName>
        <fullName evidence="6">Uncharacterized protein</fullName>
    </submittedName>
</protein>
<feature type="repeat" description="ANK" evidence="5">
    <location>
        <begin position="104"/>
        <end position="128"/>
    </location>
</feature>
<reference evidence="6" key="2">
    <citation type="submission" date="2025-09" db="UniProtKB">
        <authorList>
            <consortium name="Ensembl"/>
        </authorList>
    </citation>
    <scope>IDENTIFICATION</scope>
</reference>
<dbReference type="GO" id="GO:0032420">
    <property type="term" value="C:stereocilium"/>
    <property type="evidence" value="ECO:0007669"/>
    <property type="project" value="UniProtKB-SubCell"/>
</dbReference>
<reference evidence="6" key="1">
    <citation type="submission" date="2025-08" db="UniProtKB">
        <authorList>
            <consortium name="Ensembl"/>
        </authorList>
    </citation>
    <scope>IDENTIFICATION</scope>
</reference>
<keyword evidence="7" id="KW-1185">Reference proteome</keyword>
<dbReference type="GO" id="GO:0007605">
    <property type="term" value="P:sensory perception of sound"/>
    <property type="evidence" value="ECO:0007669"/>
    <property type="project" value="UniProtKB-KW"/>
</dbReference>
<dbReference type="InterPro" id="IPR002110">
    <property type="entry name" value="Ankyrin_rpt"/>
</dbReference>
<feature type="repeat" description="ANK" evidence="5">
    <location>
        <begin position="138"/>
        <end position="170"/>
    </location>
</feature>
<dbReference type="Proteomes" id="UP000261380">
    <property type="component" value="Unplaced"/>
</dbReference>
<dbReference type="GO" id="GO:0005737">
    <property type="term" value="C:cytoplasm"/>
    <property type="evidence" value="ECO:0007669"/>
    <property type="project" value="TreeGrafter"/>
</dbReference>
<dbReference type="AlphaFoldDB" id="A0A3B5L5K7"/>
<dbReference type="Pfam" id="PF12796">
    <property type="entry name" value="Ank_2"/>
    <property type="match status" value="2"/>
</dbReference>
<accession>A0A3B5L5K7</accession>
<evidence type="ECO:0000313" key="6">
    <source>
        <dbReference type="Ensembl" id="ENSXCOP00000005121.1"/>
    </source>
</evidence>
<dbReference type="PROSITE" id="PS50088">
    <property type="entry name" value="ANK_REPEAT"/>
    <property type="match status" value="2"/>
</dbReference>
<evidence type="ECO:0000256" key="5">
    <source>
        <dbReference type="PROSITE-ProRule" id="PRU00023"/>
    </source>
</evidence>